<dbReference type="Proteomes" id="UP001302676">
    <property type="component" value="Unassembled WGS sequence"/>
</dbReference>
<sequence>MRSWVSTSFGNPRSALSLLSDIPLPTLPVNANNATPSPTHLLLKVSHVTLNPADLVTIKLLPPWLPFRRSPVPALDFAGEIVAISGGSSSPTPGGGEETKGGAIKEEEGWQVGDRVCGAVGLKDVARGKGSLAEYIVVDTGLVSKVPSLPPTSTSSGKSASGDGSVWEGAGAAGTMGIAGQTAWTMVRKAMGVENGSAVLAALALGKGEKGLEGKRILVSGASGGVGTILLQICRGLGAEAVVGICSGASEELVKKLGAHEIVDYRQHSPLEPHLATTFADSQFDVIFDCVGNQSLYTNSAKYLKPDGKFISIVGGMSQGVVPYVRNKILPLFFGGTSRSYELFLLSAAGETAKEVAALVEAGVITESLIDEEFPMEKAIEAFEKLATKRAKGKIVINVTDN</sequence>
<evidence type="ECO:0000313" key="4">
    <source>
        <dbReference type="EMBL" id="KAK4143183.1"/>
    </source>
</evidence>
<evidence type="ECO:0000313" key="5">
    <source>
        <dbReference type="Proteomes" id="UP001302676"/>
    </source>
</evidence>
<dbReference type="GO" id="GO:0016491">
    <property type="term" value="F:oxidoreductase activity"/>
    <property type="evidence" value="ECO:0007669"/>
    <property type="project" value="UniProtKB-KW"/>
</dbReference>
<evidence type="ECO:0000256" key="1">
    <source>
        <dbReference type="ARBA" id="ARBA00023002"/>
    </source>
</evidence>
<feature type="domain" description="Enoyl reductase (ER)" evidence="3">
    <location>
        <begin position="17"/>
        <end position="397"/>
    </location>
</feature>
<dbReference type="InterPro" id="IPR020843">
    <property type="entry name" value="ER"/>
</dbReference>
<dbReference type="InterPro" id="IPR013154">
    <property type="entry name" value="ADH-like_N"/>
</dbReference>
<feature type="region of interest" description="Disordered" evidence="2">
    <location>
        <begin position="147"/>
        <end position="166"/>
    </location>
</feature>
<accession>A0AAN6ZMC0</accession>
<dbReference type="Pfam" id="PF08240">
    <property type="entry name" value="ADH_N"/>
    <property type="match status" value="1"/>
</dbReference>
<dbReference type="EMBL" id="MU853589">
    <property type="protein sequence ID" value="KAK4143183.1"/>
    <property type="molecule type" value="Genomic_DNA"/>
</dbReference>
<dbReference type="RefSeq" id="XP_062636554.1">
    <property type="nucleotide sequence ID" value="XM_062783990.1"/>
</dbReference>
<name>A0AAN6ZMC0_9PEZI</name>
<evidence type="ECO:0000259" key="3">
    <source>
        <dbReference type="SMART" id="SM00829"/>
    </source>
</evidence>
<dbReference type="GO" id="GO:0008270">
    <property type="term" value="F:zinc ion binding"/>
    <property type="evidence" value="ECO:0007669"/>
    <property type="project" value="InterPro"/>
</dbReference>
<dbReference type="InterPro" id="IPR011032">
    <property type="entry name" value="GroES-like_sf"/>
</dbReference>
<dbReference type="AlphaFoldDB" id="A0AAN6ZMC0"/>
<dbReference type="GeneID" id="87820603"/>
<keyword evidence="5" id="KW-1185">Reference proteome</keyword>
<dbReference type="Pfam" id="PF13602">
    <property type="entry name" value="ADH_zinc_N_2"/>
    <property type="match status" value="1"/>
</dbReference>
<dbReference type="SUPFAM" id="SSF51735">
    <property type="entry name" value="NAD(P)-binding Rossmann-fold domains"/>
    <property type="match status" value="1"/>
</dbReference>
<reference evidence="4" key="2">
    <citation type="submission" date="2023-05" db="EMBL/GenBank/DDBJ databases">
        <authorList>
            <consortium name="Lawrence Berkeley National Laboratory"/>
            <person name="Steindorff A."/>
            <person name="Hensen N."/>
            <person name="Bonometti L."/>
            <person name="Westerberg I."/>
            <person name="Brannstrom I.O."/>
            <person name="Guillou S."/>
            <person name="Cros-Aarteil S."/>
            <person name="Calhoun S."/>
            <person name="Haridas S."/>
            <person name="Kuo A."/>
            <person name="Mondo S."/>
            <person name="Pangilinan J."/>
            <person name="Riley R."/>
            <person name="Labutti K."/>
            <person name="Andreopoulos B."/>
            <person name="Lipzen A."/>
            <person name="Chen C."/>
            <person name="Yanf M."/>
            <person name="Daum C."/>
            <person name="Ng V."/>
            <person name="Clum A."/>
            <person name="Ohm R."/>
            <person name="Martin F."/>
            <person name="Silar P."/>
            <person name="Natvig D."/>
            <person name="Lalanne C."/>
            <person name="Gautier V."/>
            <person name="Ament-Velasquez S.L."/>
            <person name="Kruys A."/>
            <person name="Hutchinson M.I."/>
            <person name="Powell A.J."/>
            <person name="Barry K."/>
            <person name="Miller A.N."/>
            <person name="Grigoriev I.V."/>
            <person name="Debuchy R."/>
            <person name="Gladieux P."/>
            <person name="Thoren M.H."/>
            <person name="Johannesson H."/>
        </authorList>
    </citation>
    <scope>NUCLEOTIDE SEQUENCE</scope>
    <source>
        <strain evidence="4">CBS 141.50</strain>
    </source>
</reference>
<dbReference type="GO" id="GO:0005739">
    <property type="term" value="C:mitochondrion"/>
    <property type="evidence" value="ECO:0007669"/>
    <property type="project" value="TreeGrafter"/>
</dbReference>
<dbReference type="PANTHER" id="PTHR11695:SF294">
    <property type="entry name" value="RETICULON-4-INTERACTING PROTEIN 1, MITOCHONDRIAL"/>
    <property type="match status" value="1"/>
</dbReference>
<dbReference type="Gene3D" id="3.90.180.10">
    <property type="entry name" value="Medium-chain alcohol dehydrogenases, catalytic domain"/>
    <property type="match status" value="2"/>
</dbReference>
<proteinExistence type="predicted"/>
<dbReference type="InterPro" id="IPR050700">
    <property type="entry name" value="YIM1/Zinc_Alcohol_DH_Fams"/>
</dbReference>
<reference evidence="4" key="1">
    <citation type="journal article" date="2023" name="Mol. Phylogenet. Evol.">
        <title>Genome-scale phylogeny and comparative genomics of the fungal order Sordariales.</title>
        <authorList>
            <person name="Hensen N."/>
            <person name="Bonometti L."/>
            <person name="Westerberg I."/>
            <person name="Brannstrom I.O."/>
            <person name="Guillou S."/>
            <person name="Cros-Aarteil S."/>
            <person name="Calhoun S."/>
            <person name="Haridas S."/>
            <person name="Kuo A."/>
            <person name="Mondo S."/>
            <person name="Pangilinan J."/>
            <person name="Riley R."/>
            <person name="LaButti K."/>
            <person name="Andreopoulos B."/>
            <person name="Lipzen A."/>
            <person name="Chen C."/>
            <person name="Yan M."/>
            <person name="Daum C."/>
            <person name="Ng V."/>
            <person name="Clum A."/>
            <person name="Steindorff A."/>
            <person name="Ohm R.A."/>
            <person name="Martin F."/>
            <person name="Silar P."/>
            <person name="Natvig D.O."/>
            <person name="Lalanne C."/>
            <person name="Gautier V."/>
            <person name="Ament-Velasquez S.L."/>
            <person name="Kruys A."/>
            <person name="Hutchinson M.I."/>
            <person name="Powell A.J."/>
            <person name="Barry K."/>
            <person name="Miller A.N."/>
            <person name="Grigoriev I.V."/>
            <person name="Debuchy R."/>
            <person name="Gladieux P."/>
            <person name="Hiltunen Thoren M."/>
            <person name="Johannesson H."/>
        </authorList>
    </citation>
    <scope>NUCLEOTIDE SEQUENCE</scope>
    <source>
        <strain evidence="4">CBS 141.50</strain>
    </source>
</reference>
<dbReference type="SUPFAM" id="SSF50129">
    <property type="entry name" value="GroES-like"/>
    <property type="match status" value="1"/>
</dbReference>
<dbReference type="CDD" id="cd08267">
    <property type="entry name" value="MDR1"/>
    <property type="match status" value="1"/>
</dbReference>
<comment type="caution">
    <text evidence="4">The sequence shown here is derived from an EMBL/GenBank/DDBJ whole genome shotgun (WGS) entry which is preliminary data.</text>
</comment>
<dbReference type="PANTHER" id="PTHR11695">
    <property type="entry name" value="ALCOHOL DEHYDROGENASE RELATED"/>
    <property type="match status" value="1"/>
</dbReference>
<dbReference type="SMART" id="SM00829">
    <property type="entry name" value="PKS_ER"/>
    <property type="match status" value="1"/>
</dbReference>
<evidence type="ECO:0000256" key="2">
    <source>
        <dbReference type="SAM" id="MobiDB-lite"/>
    </source>
</evidence>
<dbReference type="Gene3D" id="3.40.50.720">
    <property type="entry name" value="NAD(P)-binding Rossmann-like Domain"/>
    <property type="match status" value="1"/>
</dbReference>
<gene>
    <name evidence="4" type="ORF">C8A04DRAFT_37720</name>
</gene>
<dbReference type="InterPro" id="IPR002364">
    <property type="entry name" value="Quin_OxRdtase/zeta-crystal_CS"/>
</dbReference>
<organism evidence="4 5">
    <name type="scientific">Dichotomopilus funicola</name>
    <dbReference type="NCBI Taxonomy" id="1934379"/>
    <lineage>
        <taxon>Eukaryota</taxon>
        <taxon>Fungi</taxon>
        <taxon>Dikarya</taxon>
        <taxon>Ascomycota</taxon>
        <taxon>Pezizomycotina</taxon>
        <taxon>Sordariomycetes</taxon>
        <taxon>Sordariomycetidae</taxon>
        <taxon>Sordariales</taxon>
        <taxon>Chaetomiaceae</taxon>
        <taxon>Dichotomopilus</taxon>
    </lineage>
</organism>
<dbReference type="InterPro" id="IPR036291">
    <property type="entry name" value="NAD(P)-bd_dom_sf"/>
</dbReference>
<protein>
    <recommendedName>
        <fullName evidence="3">Enoyl reductase (ER) domain-containing protein</fullName>
    </recommendedName>
</protein>
<dbReference type="PROSITE" id="PS01162">
    <property type="entry name" value="QOR_ZETA_CRYSTAL"/>
    <property type="match status" value="1"/>
</dbReference>
<keyword evidence="1" id="KW-0560">Oxidoreductase</keyword>